<dbReference type="EMBL" id="CP001843">
    <property type="protein sequence ID" value="AEF86014.1"/>
    <property type="molecule type" value="Genomic_DNA"/>
</dbReference>
<proteinExistence type="predicted"/>
<comment type="catalytic activity">
    <reaction evidence="5">
        <text>a 2'-deoxyadenosine in DNA + S-adenosyl-L-methionine = an N(6)-methyl-2'-deoxyadenosine in DNA + S-adenosyl-L-homocysteine + H(+)</text>
        <dbReference type="Rhea" id="RHEA:15197"/>
        <dbReference type="Rhea" id="RHEA-COMP:12418"/>
        <dbReference type="Rhea" id="RHEA-COMP:12419"/>
        <dbReference type="ChEBI" id="CHEBI:15378"/>
        <dbReference type="ChEBI" id="CHEBI:57856"/>
        <dbReference type="ChEBI" id="CHEBI:59789"/>
        <dbReference type="ChEBI" id="CHEBI:90615"/>
        <dbReference type="ChEBI" id="CHEBI:90616"/>
        <dbReference type="EC" id="2.1.1.72"/>
    </reaction>
</comment>
<feature type="domain" description="Type II methyltransferase M.TaqI-like" evidence="6">
    <location>
        <begin position="495"/>
        <end position="757"/>
    </location>
</feature>
<accession>F5YM91</accession>
<gene>
    <name evidence="8" type="ordered locus">TREPR_0411</name>
</gene>
<sequence length="1232" mass="140972">MTKSECMELLKQSYSADLSRTLLREIFLDSFIPVSNIGAGEAIKKIGTVRRLGRILLNKDTDKAEAYEVLDIETDPKIHIEHNRVSLNMGTKDYFDGIGVRGILAFFHNPQEKAWRLTYAAKSFSFDKKTGKELINRTGTKRYTYVLGPSAATGTAAVRLLSIRSVMPYGNSKHLTEAFSMEAVSKEFFETYRSFYRRFTEALSEKKKYRSLFNISAFPDAKAQESADKPFRDFAKKLLGRLVFLKFLEKKGWLGAKDYAAADGDTEFLNHLYRDHGDSSGNFYTSALVPLFFETLNTKRKGDLFSLTGTKIPFLNGGLFENDYPLDTNRALSFPANLFKELLEFLSSYNFTIDENDPGDADIGVDPDMLGRIFEQLIEDNEKDMNGTIYTPFEVVRFMCRESLVLHLCRILDCDRDSKKAQAVKALIVRGEIEGLTKKEQATLDTAIKTVKVLDPAVGSGAFPMGMLKEILAARIALEGDTADRETLKREIIRNSIYGVDIDHGAVDIARLRFFLSLVVDSKEPEPLPNLDFKLMQGDSLAEEYEGVDLSMESENIHDTKKKKQYSMDFSGKALTRETLIKAVNEFYSTTDHQKKLELEESIRATVVGFIRERMEEENKPVKLDNLEAMLKRNSPFFLWHLFFKDVFDTGGFDIIIGNPPYRANQENENDQAKNKVYPHIYSRIKETFVAKSTAQKTKVYDLFACFFRLAMDFSLKAEKKSIIAFITNYAFIGARTYDGFRRDVRENFGSLRVVNLGGDVRSNQKLSGPVNSIFGIQAGVAISFYQPKMNDTNAFNLRYTVTEEEATRGEKIEFLAGYDKTDMIFDTITPDGKENWVNQSDSDFQSLLPLCSKEAKSGKGEGKTVFELFSLGVVTNRDDWVYDFDEKNLIGKIKYFINAFNDSVSNDKNNMSIKWTRAVLNDFTKGKKYKFSQMFIIKSLYRPFINAFLYYSKELNEMRYQLPKIFPDNLVITISGVPGTKSFSTLAASIVYCLDLLEKTQCLPLYRYEKNKKLDNITVWALAEFQNHYKDKNITKEDIFHYVYAVLHNPLYREKYAIDLKQDYPRIPLYREFKKWAAWGKELMDLHIGFEKTAPHKGITVITAPADYRATKTHRLDYTKDEQGEKVFSGSLTFCDGSGLKGIPPRAFDYKLGNKSAIEWVLDQYVAPSWPTDAELASGKRKIREDEKVLRDKFNTFKFADYREKVIDLIRRLATVSLRTLEIQGMMGEEK</sequence>
<dbReference type="GO" id="GO:0003676">
    <property type="term" value="F:nucleic acid binding"/>
    <property type="evidence" value="ECO:0007669"/>
    <property type="project" value="InterPro"/>
</dbReference>
<dbReference type="eggNOG" id="COG0286">
    <property type="taxonomic scope" value="Bacteria"/>
</dbReference>
<dbReference type="PANTHER" id="PTHR33841">
    <property type="entry name" value="DNA METHYLTRANSFERASE YEEA-RELATED"/>
    <property type="match status" value="1"/>
</dbReference>
<dbReference type="GO" id="GO:0006304">
    <property type="term" value="P:DNA modification"/>
    <property type="evidence" value="ECO:0007669"/>
    <property type="project" value="InterPro"/>
</dbReference>
<keyword evidence="4" id="KW-0949">S-adenosyl-L-methionine</keyword>
<dbReference type="KEGG" id="tpi:TREPR_0411"/>
<evidence type="ECO:0000313" key="9">
    <source>
        <dbReference type="Proteomes" id="UP000009223"/>
    </source>
</evidence>
<dbReference type="HOGENOM" id="CLU_267543_0_0_12"/>
<keyword evidence="2 8" id="KW-0489">Methyltransferase</keyword>
<dbReference type="EC" id="2.1.1.72" evidence="1"/>
<organism evidence="8 9">
    <name type="scientific">Treponema primitia (strain ATCC BAA-887 / DSM 12427 / ZAS-2)</name>
    <dbReference type="NCBI Taxonomy" id="545694"/>
    <lineage>
        <taxon>Bacteria</taxon>
        <taxon>Pseudomonadati</taxon>
        <taxon>Spirochaetota</taxon>
        <taxon>Spirochaetia</taxon>
        <taxon>Spirochaetales</taxon>
        <taxon>Treponemataceae</taxon>
        <taxon>Treponema</taxon>
    </lineage>
</organism>
<dbReference type="RefSeq" id="WP_015709600.1">
    <property type="nucleotide sequence ID" value="NC_015578.1"/>
</dbReference>
<dbReference type="REBASE" id="36232">
    <property type="entry name" value="TprZAS2ORF411P"/>
</dbReference>
<name>F5YM91_TREPZ</name>
<dbReference type="PRINTS" id="PR00507">
    <property type="entry name" value="N12N6MTFRASE"/>
</dbReference>
<evidence type="ECO:0000259" key="6">
    <source>
        <dbReference type="Pfam" id="PF07669"/>
    </source>
</evidence>
<dbReference type="InterPro" id="IPR002052">
    <property type="entry name" value="DNA_methylase_N6_adenine_CS"/>
</dbReference>
<dbReference type="eggNOG" id="COG0827">
    <property type="taxonomic scope" value="Bacteria"/>
</dbReference>
<keyword evidence="9" id="KW-1185">Reference proteome</keyword>
<dbReference type="GO" id="GO:0032259">
    <property type="term" value="P:methylation"/>
    <property type="evidence" value="ECO:0007669"/>
    <property type="project" value="UniProtKB-KW"/>
</dbReference>
<dbReference type="SUPFAM" id="SSF53335">
    <property type="entry name" value="S-adenosyl-L-methionine-dependent methyltransferases"/>
    <property type="match status" value="1"/>
</dbReference>
<dbReference type="Pfam" id="PF07669">
    <property type="entry name" value="Eco57I"/>
    <property type="match status" value="1"/>
</dbReference>
<dbReference type="InterPro" id="IPR041635">
    <property type="entry name" value="Type_ISP_LLaBIII_C"/>
</dbReference>
<evidence type="ECO:0000313" key="8">
    <source>
        <dbReference type="EMBL" id="AEF86014.1"/>
    </source>
</evidence>
<dbReference type="AlphaFoldDB" id="F5YM91"/>
<evidence type="ECO:0000256" key="4">
    <source>
        <dbReference type="ARBA" id="ARBA00022691"/>
    </source>
</evidence>
<keyword evidence="3" id="KW-0808">Transferase</keyword>
<evidence type="ECO:0000256" key="3">
    <source>
        <dbReference type="ARBA" id="ARBA00022679"/>
    </source>
</evidence>
<evidence type="ECO:0000256" key="2">
    <source>
        <dbReference type="ARBA" id="ARBA00022603"/>
    </source>
</evidence>
<evidence type="ECO:0000259" key="7">
    <source>
        <dbReference type="Pfam" id="PF18135"/>
    </source>
</evidence>
<reference evidence="9" key="1">
    <citation type="submission" date="2009-12" db="EMBL/GenBank/DDBJ databases">
        <title>Complete sequence of Treponema primitia strain ZAS-2.</title>
        <authorList>
            <person name="Tetu S.G."/>
            <person name="Matson E."/>
            <person name="Ren Q."/>
            <person name="Seshadri R."/>
            <person name="Elbourne L."/>
            <person name="Hassan K.A."/>
            <person name="Durkin A."/>
            <person name="Radune D."/>
            <person name="Mohamoud Y."/>
            <person name="Shay R."/>
            <person name="Jin S."/>
            <person name="Zhang X."/>
            <person name="Lucey K."/>
            <person name="Ballor N.R."/>
            <person name="Ottesen E."/>
            <person name="Rosenthal R."/>
            <person name="Allen A."/>
            <person name="Leadbetter J.R."/>
            <person name="Paulsen I.T."/>
        </authorList>
    </citation>
    <scope>NUCLEOTIDE SEQUENCE [LARGE SCALE GENOMIC DNA]</scope>
    <source>
        <strain evidence="9">ATCC BAA-887 / DSM 12427 / ZAS-2</strain>
    </source>
</reference>
<evidence type="ECO:0000256" key="1">
    <source>
        <dbReference type="ARBA" id="ARBA00011900"/>
    </source>
</evidence>
<dbReference type="eggNOG" id="COG1002">
    <property type="taxonomic scope" value="Bacteria"/>
</dbReference>
<protein>
    <recommendedName>
        <fullName evidence="1">site-specific DNA-methyltransferase (adenine-specific)</fullName>
        <ecNumber evidence="1">2.1.1.72</ecNumber>
    </recommendedName>
</protein>
<dbReference type="InterPro" id="IPR029063">
    <property type="entry name" value="SAM-dependent_MTases_sf"/>
</dbReference>
<dbReference type="PROSITE" id="PS00092">
    <property type="entry name" value="N6_MTASE"/>
    <property type="match status" value="1"/>
</dbReference>
<dbReference type="PANTHER" id="PTHR33841:SF1">
    <property type="entry name" value="DNA METHYLTRANSFERASE A"/>
    <property type="match status" value="1"/>
</dbReference>
<evidence type="ECO:0000256" key="5">
    <source>
        <dbReference type="ARBA" id="ARBA00047942"/>
    </source>
</evidence>
<dbReference type="Proteomes" id="UP000009223">
    <property type="component" value="Chromosome"/>
</dbReference>
<dbReference type="Pfam" id="PF18135">
    <property type="entry name" value="Type_ISP_C"/>
    <property type="match status" value="1"/>
</dbReference>
<dbReference type="OrthoDB" id="353422at2"/>
<dbReference type="InterPro" id="IPR011639">
    <property type="entry name" value="MethylTrfase_TaqI-like_dom"/>
</dbReference>
<dbReference type="GO" id="GO:0009007">
    <property type="term" value="F:site-specific DNA-methyltransferase (adenine-specific) activity"/>
    <property type="evidence" value="ECO:0007669"/>
    <property type="project" value="UniProtKB-EC"/>
</dbReference>
<feature type="domain" description="Type ISP restriction-modification enzyme LLaBIII C-terminal specificity" evidence="7">
    <location>
        <begin position="866"/>
        <end position="1210"/>
    </location>
</feature>
<dbReference type="Gene3D" id="3.40.50.150">
    <property type="entry name" value="Vaccinia Virus protein VP39"/>
    <property type="match status" value="1"/>
</dbReference>
<dbReference type="STRING" id="545694.TREPR_0411"/>
<dbReference type="InterPro" id="IPR050953">
    <property type="entry name" value="N4_N6_ade-DNA_methylase"/>
</dbReference>
<reference evidence="8 9" key="2">
    <citation type="journal article" date="2011" name="ISME J.">
        <title>RNA-seq reveals cooperative metabolic interactions between two termite-gut spirochete species in co-culture.</title>
        <authorList>
            <person name="Rosenthal A.Z."/>
            <person name="Matson E.G."/>
            <person name="Eldar A."/>
            <person name="Leadbetter J.R."/>
        </authorList>
    </citation>
    <scope>NUCLEOTIDE SEQUENCE [LARGE SCALE GENOMIC DNA]</scope>
    <source>
        <strain evidence="9">ATCC BAA-887 / DSM 12427 / ZAS-2</strain>
    </source>
</reference>